<evidence type="ECO:0000313" key="1">
    <source>
        <dbReference type="EMBL" id="MBW81067.1"/>
    </source>
</evidence>
<proteinExistence type="predicted"/>
<accession>A0A2P2IIR6</accession>
<sequence length="9" mass="1236">MNTLWMRRK</sequence>
<dbReference type="EMBL" id="GGEC01000584">
    <property type="protein sequence ID" value="MBW81067.1"/>
    <property type="molecule type" value="Transcribed_RNA"/>
</dbReference>
<organism evidence="1">
    <name type="scientific">Rhizophora mucronata</name>
    <name type="common">Asiatic mangrove</name>
    <dbReference type="NCBI Taxonomy" id="61149"/>
    <lineage>
        <taxon>Eukaryota</taxon>
        <taxon>Viridiplantae</taxon>
        <taxon>Streptophyta</taxon>
        <taxon>Embryophyta</taxon>
        <taxon>Tracheophyta</taxon>
        <taxon>Spermatophyta</taxon>
        <taxon>Magnoliopsida</taxon>
        <taxon>eudicotyledons</taxon>
        <taxon>Gunneridae</taxon>
        <taxon>Pentapetalae</taxon>
        <taxon>rosids</taxon>
        <taxon>fabids</taxon>
        <taxon>Malpighiales</taxon>
        <taxon>Rhizophoraceae</taxon>
        <taxon>Rhizophora</taxon>
    </lineage>
</organism>
<reference evidence="1" key="1">
    <citation type="submission" date="2018-02" db="EMBL/GenBank/DDBJ databases">
        <title>Rhizophora mucronata_Transcriptome.</title>
        <authorList>
            <person name="Meera S.P."/>
            <person name="Sreeshan A."/>
            <person name="Augustine A."/>
        </authorList>
    </citation>
    <scope>NUCLEOTIDE SEQUENCE</scope>
    <source>
        <tissue evidence="1">Leaf</tissue>
    </source>
</reference>
<name>A0A2P2IIR6_RHIMU</name>
<protein>
    <submittedName>
        <fullName evidence="1">NAC domain-containing protein 69 isoform X2</fullName>
    </submittedName>
</protein>